<accession>A0ABZ0SGQ8</accession>
<feature type="transmembrane region" description="Helical" evidence="1">
    <location>
        <begin position="92"/>
        <end position="109"/>
    </location>
</feature>
<keyword evidence="1" id="KW-0472">Membrane</keyword>
<evidence type="ECO:0000313" key="2">
    <source>
        <dbReference type="EMBL" id="WPR88319.1"/>
    </source>
</evidence>
<feature type="transmembrane region" description="Helical" evidence="1">
    <location>
        <begin position="61"/>
        <end position="80"/>
    </location>
</feature>
<keyword evidence="1" id="KW-1133">Transmembrane helix</keyword>
<feature type="transmembrane region" description="Helical" evidence="1">
    <location>
        <begin position="25"/>
        <end position="41"/>
    </location>
</feature>
<dbReference type="EMBL" id="CP139368">
    <property type="protein sequence ID" value="WPR88319.1"/>
    <property type="molecule type" value="Genomic_DNA"/>
</dbReference>
<dbReference type="RefSeq" id="WP_320941039.1">
    <property type="nucleotide sequence ID" value="NZ_BAABEU010000010.1"/>
</dbReference>
<evidence type="ECO:0000256" key="1">
    <source>
        <dbReference type="SAM" id="Phobius"/>
    </source>
</evidence>
<name>A0ABZ0SGQ8_9MICO</name>
<reference evidence="2 3" key="1">
    <citation type="submission" date="2023-11" db="EMBL/GenBank/DDBJ databases">
        <title>Genome sequence of Microbacterium rhizosphaerae KACC 19337.</title>
        <authorList>
            <person name="Choi H."/>
            <person name="Kim S."/>
            <person name="Kim Y."/>
            <person name="Kwon S.-W."/>
            <person name="Heo J."/>
        </authorList>
    </citation>
    <scope>NUCLEOTIDE SEQUENCE [LARGE SCALE GENOMIC DNA]</scope>
    <source>
        <strain evidence="2 3">KACC 19337</strain>
    </source>
</reference>
<evidence type="ECO:0000313" key="3">
    <source>
        <dbReference type="Proteomes" id="UP001323798"/>
    </source>
</evidence>
<organism evidence="2 3">
    <name type="scientific">Microbacterium rhizosphaerae</name>
    <dbReference type="NCBI Taxonomy" id="1678237"/>
    <lineage>
        <taxon>Bacteria</taxon>
        <taxon>Bacillati</taxon>
        <taxon>Actinomycetota</taxon>
        <taxon>Actinomycetes</taxon>
        <taxon>Micrococcales</taxon>
        <taxon>Microbacteriaceae</taxon>
        <taxon>Microbacterium</taxon>
    </lineage>
</organism>
<gene>
    <name evidence="2" type="ORF">SM116_11045</name>
</gene>
<keyword evidence="1" id="KW-0812">Transmembrane</keyword>
<keyword evidence="3" id="KW-1185">Reference proteome</keyword>
<proteinExistence type="predicted"/>
<protein>
    <submittedName>
        <fullName evidence="2">Uncharacterized protein</fullName>
    </submittedName>
</protein>
<sequence>MSANLQTTPELPATRRRPSTAARRFGYLIAILVNAAILYLINVEPSWRVVPFLTSATVAVLPWINGSIIVGMAANLVYLFTDQRWVRAAGDLATTAVGLAAMFQLWIVFPFEFHPAAPWTLLTRILITLAIAGSAIAIVVQLIRFVQVLARPPRHDGT</sequence>
<feature type="transmembrane region" description="Helical" evidence="1">
    <location>
        <begin position="121"/>
        <end position="146"/>
    </location>
</feature>
<dbReference type="Proteomes" id="UP001323798">
    <property type="component" value="Chromosome"/>
</dbReference>